<keyword evidence="3" id="KW-1185">Reference proteome</keyword>
<accession>A0ABW8PBS9</accession>
<protein>
    <submittedName>
        <fullName evidence="2">Uncharacterized protein</fullName>
    </submittedName>
</protein>
<organism evidence="2 3">
    <name type="scientific">Flavobacterium oreochromis</name>
    <dbReference type="NCBI Taxonomy" id="2906078"/>
    <lineage>
        <taxon>Bacteria</taxon>
        <taxon>Pseudomonadati</taxon>
        <taxon>Bacteroidota</taxon>
        <taxon>Flavobacteriia</taxon>
        <taxon>Flavobacteriales</taxon>
        <taxon>Flavobacteriaceae</taxon>
        <taxon>Flavobacterium</taxon>
    </lineage>
</organism>
<dbReference type="EMBL" id="JAZGZP010000026">
    <property type="protein sequence ID" value="MFK7002027.1"/>
    <property type="molecule type" value="Genomic_DNA"/>
</dbReference>
<feature type="transmembrane region" description="Helical" evidence="1">
    <location>
        <begin position="15"/>
        <end position="34"/>
    </location>
</feature>
<reference evidence="2 3" key="1">
    <citation type="submission" date="2024-02" db="EMBL/GenBank/DDBJ databases">
        <title>Comparative Genomic Analysis of Flavobacterium Species Causing Columnaris Disease of Freshwater Fish in Thailand: Insights into Virulence and Resistance Mechanisms.</title>
        <authorList>
            <person name="Nguyen D."/>
            <person name="Chokmangmeepisarn P."/>
            <person name="Khianchaikhan K."/>
            <person name="Morishita M."/>
            <person name="Bunnoy A."/>
            <person name="Rodkhum C."/>
        </authorList>
    </citation>
    <scope>NUCLEOTIDE SEQUENCE [LARGE SCALE GENOMIC DNA]</scope>
    <source>
        <strain evidence="2 3">CNRT2201</strain>
    </source>
</reference>
<proteinExistence type="predicted"/>
<dbReference type="RefSeq" id="WP_262489888.1">
    <property type="nucleotide sequence ID" value="NZ_JAZGZP010000026.1"/>
</dbReference>
<keyword evidence="1" id="KW-1133">Transmembrane helix</keyword>
<keyword evidence="1" id="KW-0472">Membrane</keyword>
<evidence type="ECO:0000313" key="2">
    <source>
        <dbReference type="EMBL" id="MFK7002027.1"/>
    </source>
</evidence>
<comment type="caution">
    <text evidence="2">The sequence shown here is derived from an EMBL/GenBank/DDBJ whole genome shotgun (WGS) entry which is preliminary data.</text>
</comment>
<dbReference type="GeneID" id="96800660"/>
<evidence type="ECO:0000256" key="1">
    <source>
        <dbReference type="SAM" id="Phobius"/>
    </source>
</evidence>
<evidence type="ECO:0000313" key="3">
    <source>
        <dbReference type="Proteomes" id="UP001621706"/>
    </source>
</evidence>
<dbReference type="Proteomes" id="UP001621706">
    <property type="component" value="Unassembled WGS sequence"/>
</dbReference>
<keyword evidence="1" id="KW-0812">Transmembrane</keyword>
<gene>
    <name evidence="2" type="ORF">V3I07_14135</name>
</gene>
<name>A0ABW8PBS9_9FLAO</name>
<sequence length="44" mass="5118">MYGQDFYDLIELSDITILFTGTFFVFGLLLAAMMSDFKESENPW</sequence>